<accession>A0A225ANB3</accession>
<organism evidence="4 5">
    <name type="scientific">Talaromyces atroroseus</name>
    <dbReference type="NCBI Taxonomy" id="1441469"/>
    <lineage>
        <taxon>Eukaryota</taxon>
        <taxon>Fungi</taxon>
        <taxon>Dikarya</taxon>
        <taxon>Ascomycota</taxon>
        <taxon>Pezizomycotina</taxon>
        <taxon>Eurotiomycetes</taxon>
        <taxon>Eurotiomycetidae</taxon>
        <taxon>Eurotiales</taxon>
        <taxon>Trichocomaceae</taxon>
        <taxon>Talaromyces</taxon>
        <taxon>Talaromyces sect. Trachyspermi</taxon>
    </lineage>
</organism>
<reference evidence="4 5" key="1">
    <citation type="submission" date="2015-06" db="EMBL/GenBank/DDBJ databases">
        <title>Talaromyces atroroseus IBT 11181 draft genome.</title>
        <authorList>
            <person name="Rasmussen K.B."/>
            <person name="Rasmussen S."/>
            <person name="Petersen B."/>
            <person name="Sicheritz-Ponten T."/>
            <person name="Mortensen U.H."/>
            <person name="Thrane U."/>
        </authorList>
    </citation>
    <scope>NUCLEOTIDE SEQUENCE [LARGE SCALE GENOMIC DNA]</scope>
    <source>
        <strain evidence="4 5">IBT 11181</strain>
    </source>
</reference>
<comment type="similarity">
    <text evidence="1">Belongs to the short-chain dehydrogenases/reductases (SDR) family.</text>
</comment>
<sequence length="249" mass="26104">MASSTVVLITGVGRGIGYAAAAAYLSRPNHTIIGSVRDVSAPQAQALKALPTAEGTQLLLVTIENTSWTDPKKAVEDIEAAGIDHIDIVISCAGVSPTPVPFEAVDPKVLVDTYSVNAVASVVLFQAVNALLRKSSTPKWISVTSRAGSVGQAADFYYNISPYGMSKAAQNWFTAAIHTSVESLVAFAVHPGFVATDMGIAAANAIGLDMPPTTPEESATKLLEVIDSATREKTSGKLLDIITGEEYLW</sequence>
<dbReference type="SUPFAM" id="SSF51735">
    <property type="entry name" value="NAD(P)-binding Rossmann-fold domains"/>
    <property type="match status" value="1"/>
</dbReference>
<dbReference type="InterPro" id="IPR036291">
    <property type="entry name" value="NAD(P)-bd_dom_sf"/>
</dbReference>
<evidence type="ECO:0000256" key="3">
    <source>
        <dbReference type="ARBA" id="ARBA00023002"/>
    </source>
</evidence>
<keyword evidence="2" id="KW-0521">NADP</keyword>
<evidence type="ECO:0000256" key="1">
    <source>
        <dbReference type="ARBA" id="ARBA00006484"/>
    </source>
</evidence>
<dbReference type="GO" id="GO:0005737">
    <property type="term" value="C:cytoplasm"/>
    <property type="evidence" value="ECO:0007669"/>
    <property type="project" value="TreeGrafter"/>
</dbReference>
<dbReference type="InterPro" id="IPR051468">
    <property type="entry name" value="Fungal_SecMetab_SDRs"/>
</dbReference>
<protein>
    <recommendedName>
        <fullName evidence="6">Norsolorinic acid ketoreductase</fullName>
    </recommendedName>
</protein>
<comment type="caution">
    <text evidence="4">The sequence shown here is derived from an EMBL/GenBank/DDBJ whole genome shotgun (WGS) entry which is preliminary data.</text>
</comment>
<evidence type="ECO:0000256" key="2">
    <source>
        <dbReference type="ARBA" id="ARBA00022857"/>
    </source>
</evidence>
<dbReference type="Pfam" id="PF00106">
    <property type="entry name" value="adh_short"/>
    <property type="match status" value="1"/>
</dbReference>
<name>A0A225ANB3_TALAT</name>
<proteinExistence type="inferred from homology"/>
<evidence type="ECO:0008006" key="6">
    <source>
        <dbReference type="Google" id="ProtNLM"/>
    </source>
</evidence>
<evidence type="ECO:0000313" key="4">
    <source>
        <dbReference type="EMBL" id="OKL62370.1"/>
    </source>
</evidence>
<dbReference type="RefSeq" id="XP_020122491.1">
    <property type="nucleotide sequence ID" value="XM_020264285.1"/>
</dbReference>
<keyword evidence="3" id="KW-0560">Oxidoreductase</keyword>
<dbReference type="Gene3D" id="3.40.50.720">
    <property type="entry name" value="NAD(P)-binding Rossmann-like Domain"/>
    <property type="match status" value="1"/>
</dbReference>
<dbReference type="PRINTS" id="PR00081">
    <property type="entry name" value="GDHRDH"/>
</dbReference>
<dbReference type="GeneID" id="31002017"/>
<evidence type="ECO:0000313" key="5">
    <source>
        <dbReference type="Proteomes" id="UP000214365"/>
    </source>
</evidence>
<keyword evidence="5" id="KW-1185">Reference proteome</keyword>
<dbReference type="InterPro" id="IPR002347">
    <property type="entry name" value="SDR_fam"/>
</dbReference>
<dbReference type="PANTHER" id="PTHR43544:SF7">
    <property type="entry name" value="NADB-LER2"/>
    <property type="match status" value="1"/>
</dbReference>
<dbReference type="OrthoDB" id="9876299at2759"/>
<dbReference type="Proteomes" id="UP000214365">
    <property type="component" value="Unassembled WGS sequence"/>
</dbReference>
<gene>
    <name evidence="4" type="ORF">UA08_02262</name>
</gene>
<dbReference type="PANTHER" id="PTHR43544">
    <property type="entry name" value="SHORT-CHAIN DEHYDROGENASE/REDUCTASE"/>
    <property type="match status" value="1"/>
</dbReference>
<dbReference type="EMBL" id="LFMY01000003">
    <property type="protein sequence ID" value="OKL62370.1"/>
    <property type="molecule type" value="Genomic_DNA"/>
</dbReference>
<dbReference type="AlphaFoldDB" id="A0A225ANB3"/>
<dbReference type="GO" id="GO:0016491">
    <property type="term" value="F:oxidoreductase activity"/>
    <property type="evidence" value="ECO:0007669"/>
    <property type="project" value="UniProtKB-KW"/>
</dbReference>